<reference evidence="2" key="1">
    <citation type="journal article" date="2014" name="Int. J. Syst. Evol. Microbiol.">
        <title>Complete genome sequence of Corynebacterium casei LMG S-19264T (=DSM 44701T), isolated from a smear-ripened cheese.</title>
        <authorList>
            <consortium name="US DOE Joint Genome Institute (JGI-PGF)"/>
            <person name="Walter F."/>
            <person name="Albersmeier A."/>
            <person name="Kalinowski J."/>
            <person name="Ruckert C."/>
        </authorList>
    </citation>
    <scope>NUCLEOTIDE SEQUENCE</scope>
    <source>
        <strain evidence="2">CGMCC 1.15725</strain>
    </source>
</reference>
<keyword evidence="3" id="KW-1185">Reference proteome</keyword>
<dbReference type="RefSeq" id="WP_189043162.1">
    <property type="nucleotide sequence ID" value="NZ_BMJQ01000002.1"/>
</dbReference>
<dbReference type="AlphaFoldDB" id="A0A8J2YQT2"/>
<dbReference type="Pfam" id="PF21880">
    <property type="entry name" value="DUF6916"/>
    <property type="match status" value="1"/>
</dbReference>
<accession>A0A8J2YQT2</accession>
<proteinExistence type="predicted"/>
<organism evidence="2 3">
    <name type="scientific">Aliidongia dinghuensis</name>
    <dbReference type="NCBI Taxonomy" id="1867774"/>
    <lineage>
        <taxon>Bacteria</taxon>
        <taxon>Pseudomonadati</taxon>
        <taxon>Pseudomonadota</taxon>
        <taxon>Alphaproteobacteria</taxon>
        <taxon>Rhodospirillales</taxon>
        <taxon>Dongiaceae</taxon>
        <taxon>Aliidongia</taxon>
    </lineage>
</organism>
<evidence type="ECO:0000313" key="3">
    <source>
        <dbReference type="Proteomes" id="UP000646365"/>
    </source>
</evidence>
<reference evidence="2" key="2">
    <citation type="submission" date="2020-09" db="EMBL/GenBank/DDBJ databases">
        <authorList>
            <person name="Sun Q."/>
            <person name="Zhou Y."/>
        </authorList>
    </citation>
    <scope>NUCLEOTIDE SEQUENCE</scope>
    <source>
        <strain evidence="2">CGMCC 1.15725</strain>
    </source>
</reference>
<name>A0A8J2YQT2_9PROT</name>
<evidence type="ECO:0000313" key="2">
    <source>
        <dbReference type="EMBL" id="GGF06712.1"/>
    </source>
</evidence>
<evidence type="ECO:0000259" key="1">
    <source>
        <dbReference type="Pfam" id="PF21880"/>
    </source>
</evidence>
<dbReference type="EMBL" id="BMJQ01000002">
    <property type="protein sequence ID" value="GGF06712.1"/>
    <property type="molecule type" value="Genomic_DNA"/>
</dbReference>
<dbReference type="InterPro" id="IPR054209">
    <property type="entry name" value="DUF6916"/>
</dbReference>
<gene>
    <name evidence="2" type="ORF">GCM10011611_10250</name>
</gene>
<dbReference type="Proteomes" id="UP000646365">
    <property type="component" value="Unassembled WGS sequence"/>
</dbReference>
<feature type="domain" description="DUF6916" evidence="1">
    <location>
        <begin position="3"/>
        <end position="94"/>
    </location>
</feature>
<comment type="caution">
    <text evidence="2">The sequence shown here is derived from an EMBL/GenBank/DDBJ whole genome shotgun (WGS) entry which is preliminary data.</text>
</comment>
<protein>
    <recommendedName>
        <fullName evidence="1">DUF6916 domain-containing protein</fullName>
    </recommendedName>
</protein>
<sequence>MWALETFVPHLGETFSVDIGENASMAIALIEAGALPGPTGRDGASPFQLQFAGPGPACLAQRTHRLMHDSLGEMAIFLVPIGRHGDGFLYQAVFS</sequence>